<evidence type="ECO:0000259" key="1">
    <source>
        <dbReference type="Pfam" id="PF12214"/>
    </source>
</evidence>
<dbReference type="PANTHER" id="PTHR14326">
    <property type="entry name" value="TARGETING PROTEIN FOR XKLP2"/>
    <property type="match status" value="1"/>
</dbReference>
<dbReference type="GO" id="GO:0008017">
    <property type="term" value="F:microtubule binding"/>
    <property type="evidence" value="ECO:0007669"/>
    <property type="project" value="TreeGrafter"/>
</dbReference>
<protein>
    <submittedName>
        <fullName evidence="3">Uncharacterized protein LOC111459624 isoform X1</fullName>
    </submittedName>
</protein>
<dbReference type="AlphaFoldDB" id="A0A6J1H3B2"/>
<dbReference type="InterPro" id="IPR009675">
    <property type="entry name" value="TPX2_fam"/>
</dbReference>
<organism evidence="2 3">
    <name type="scientific">Cucurbita moschata</name>
    <name type="common">Winter crookneck squash</name>
    <name type="synonym">Cucurbita pepo var. moschata</name>
    <dbReference type="NCBI Taxonomy" id="3662"/>
    <lineage>
        <taxon>Eukaryota</taxon>
        <taxon>Viridiplantae</taxon>
        <taxon>Streptophyta</taxon>
        <taxon>Embryophyta</taxon>
        <taxon>Tracheophyta</taxon>
        <taxon>Spermatophyta</taxon>
        <taxon>Magnoliopsida</taxon>
        <taxon>eudicotyledons</taxon>
        <taxon>Gunneridae</taxon>
        <taxon>Pentapetalae</taxon>
        <taxon>rosids</taxon>
        <taxon>fabids</taxon>
        <taxon>Cucurbitales</taxon>
        <taxon>Cucurbitaceae</taxon>
        <taxon>Cucurbiteae</taxon>
        <taxon>Cucurbita</taxon>
    </lineage>
</organism>
<name>A0A6J1H3B2_CUCMO</name>
<keyword evidence="2" id="KW-1185">Reference proteome</keyword>
<dbReference type="Proteomes" id="UP000504609">
    <property type="component" value="Unplaced"/>
</dbReference>
<accession>A0A6J1H3B2</accession>
<dbReference type="KEGG" id="cmos:111459624"/>
<dbReference type="GO" id="GO:0005819">
    <property type="term" value="C:spindle"/>
    <property type="evidence" value="ECO:0007669"/>
    <property type="project" value="InterPro"/>
</dbReference>
<dbReference type="GO" id="GO:0090307">
    <property type="term" value="P:mitotic spindle assembly"/>
    <property type="evidence" value="ECO:0007669"/>
    <property type="project" value="TreeGrafter"/>
</dbReference>
<sequence>MALCMEKEKETEMEMEMEMDEEMEEVTDQPFDSDEIDLDYEFDAAMYYDFTRPETEMEMRGAEDWFKFAGTYPPSPFVVKLTGEKEARAECTSIELKGVQNNREDPENSGINMESTVKVNLPRCSSFMKPTASYLAKQNQPRGIHSTTVLRRFQFSLGDIVEASSQRSSLNISHATKRQKLEAGYFPNVPRLMRQASLQHKVPKEVVSEANIAFARFKSTIPKEPNLETAIRAQRCRSKINSTASEHNKSNASNFKARPLNRKILEAPTLLPPKKSKPQIPEFQVFRLKTSERATEHTYDVNNPCVSNPQIRNKCTRSRPSSLQDTKQEKCVKAERCKARPLDKRLSHNDEECDVVANCKDGTTVSTEFSCVDQKKVSDEPPTKLLSKLSLSSECRRCNTKSHCKMHFSDNCSKENVPGFLDQEREVVDILLPNSRGLLAK</sequence>
<dbReference type="GO" id="GO:0005880">
    <property type="term" value="C:nuclear microtubule"/>
    <property type="evidence" value="ECO:0007669"/>
    <property type="project" value="TreeGrafter"/>
</dbReference>
<reference evidence="3" key="1">
    <citation type="submission" date="2025-08" db="UniProtKB">
        <authorList>
            <consortium name="RefSeq"/>
        </authorList>
    </citation>
    <scope>IDENTIFICATION</scope>
    <source>
        <tissue evidence="3">Young leaves</tissue>
    </source>
</reference>
<dbReference type="GO" id="GO:0060236">
    <property type="term" value="P:regulation of mitotic spindle organization"/>
    <property type="evidence" value="ECO:0007669"/>
    <property type="project" value="InterPro"/>
</dbReference>
<gene>
    <name evidence="3" type="primary">LOC111459624</name>
</gene>
<dbReference type="Pfam" id="PF12214">
    <property type="entry name" value="TPX2_importin"/>
    <property type="match status" value="1"/>
</dbReference>
<dbReference type="GO" id="GO:0030295">
    <property type="term" value="F:protein kinase activator activity"/>
    <property type="evidence" value="ECO:0007669"/>
    <property type="project" value="TreeGrafter"/>
</dbReference>
<dbReference type="InterPro" id="IPR027330">
    <property type="entry name" value="TPX2_central_dom"/>
</dbReference>
<evidence type="ECO:0000313" key="2">
    <source>
        <dbReference type="Proteomes" id="UP000504609"/>
    </source>
</evidence>
<feature type="domain" description="TPX2 central" evidence="1">
    <location>
        <begin position="218"/>
        <end position="370"/>
    </location>
</feature>
<dbReference type="PANTHER" id="PTHR14326:SF15">
    <property type="entry name" value="OS06G0130200 PROTEIN"/>
    <property type="match status" value="1"/>
</dbReference>
<proteinExistence type="predicted"/>
<dbReference type="RefSeq" id="XP_022958385.1">
    <property type="nucleotide sequence ID" value="XM_023102617.1"/>
</dbReference>
<dbReference type="GeneID" id="111459624"/>
<evidence type="ECO:0000313" key="3">
    <source>
        <dbReference type="RefSeq" id="XP_022958385.1"/>
    </source>
</evidence>